<feature type="compositionally biased region" description="Basic and acidic residues" evidence="16">
    <location>
        <begin position="672"/>
        <end position="686"/>
    </location>
</feature>
<keyword evidence="8" id="KW-0677">Repeat</keyword>
<dbReference type="SUPFAM" id="SSF52058">
    <property type="entry name" value="L domain-like"/>
    <property type="match status" value="1"/>
</dbReference>
<evidence type="ECO:0000256" key="8">
    <source>
        <dbReference type="ARBA" id="ARBA00022737"/>
    </source>
</evidence>
<dbReference type="Pfam" id="PF00069">
    <property type="entry name" value="Pkinase"/>
    <property type="match status" value="1"/>
</dbReference>
<feature type="region of interest" description="Disordered" evidence="16">
    <location>
        <begin position="672"/>
        <end position="694"/>
    </location>
</feature>
<dbReference type="InterPro" id="IPR008271">
    <property type="entry name" value="Ser/Thr_kinase_AS"/>
</dbReference>
<dbReference type="FunFam" id="3.80.10.10:FF:000129">
    <property type="entry name" value="Leucine-rich repeat receptor-like kinase"/>
    <property type="match status" value="1"/>
</dbReference>
<evidence type="ECO:0000256" key="1">
    <source>
        <dbReference type="ARBA" id="ARBA00004167"/>
    </source>
</evidence>
<evidence type="ECO:0000256" key="7">
    <source>
        <dbReference type="ARBA" id="ARBA00022729"/>
    </source>
</evidence>
<evidence type="ECO:0000256" key="15">
    <source>
        <dbReference type="PROSITE-ProRule" id="PRU10141"/>
    </source>
</evidence>
<evidence type="ECO:0000256" key="6">
    <source>
        <dbReference type="ARBA" id="ARBA00022692"/>
    </source>
</evidence>
<evidence type="ECO:0000256" key="9">
    <source>
        <dbReference type="ARBA" id="ARBA00022741"/>
    </source>
</evidence>
<evidence type="ECO:0000256" key="12">
    <source>
        <dbReference type="ARBA" id="ARBA00022989"/>
    </source>
</evidence>
<keyword evidence="6 17" id="KW-0812">Transmembrane</keyword>
<sequence>MYLYPYLNRYPDDVHDRIWFSWFDFPYQEISTSLNIDNSDKYEIPKTALKRAATPRNASEPLHINWVPMPSNAKVYLYMHFSEIQALEANEMREFDVILNGNITHSGFSPPRLKLRTLYTDTPVICDSGGCNLQLVKTSKSTLPPLINAIEAYNIIEFSQLETNLSDVAAIKKIKATYQQSKISWQGDPCLPREFSWENLTCTYANDISPRIISLNLSESGLTGIIAPVIQNLTQLQELDLSNNNLTGEVPTFLASMKLLSLINLSRNNLSGSVPQALLDREKEGLILSLDGNPGLCRLSSCNPIEKSPKEKRKFLLPTIASTASLLVVLVVIVLIFVFRKKKVPPTDLDAPSSVPIENVRHTNRAESSFLSKKIRFSYIEVQEMTNNFERALGEGGFGVVYHGCVNAGQQVAVKLLSQSSSQGYKHFKAEVELLMRVHHINLVSLVGYCDEGENLALIYEYMPNGDLKQHLSGKRGGFNLSWEMRLKIAVDAALGLEYLHTGCKPPIVHRDIKTTNILLDQNSQAKLADFGLSRSFPTGNETHVSTVVAGTPGYLDPEYYKTNWLTEKSDIYSFGVVLLELITNRPIIQQSREKSHLVDWVSYMMTKGDITNIMDPRLHQNYDTGSVWKFIEIAMSCVCPSSAGRPNMSRVANDLKECLISEELRIVESRDMESKSSMDYSKDIYTEASPKAR</sequence>
<feature type="binding site" evidence="15">
    <location>
        <position position="415"/>
    </location>
    <ligand>
        <name>ATP</name>
        <dbReference type="ChEBI" id="CHEBI:30616"/>
    </ligand>
</feature>
<reference evidence="19" key="1">
    <citation type="submission" date="2019-12" db="EMBL/GenBank/DDBJ databases">
        <title>Genome sequencing and annotation of Brassica cretica.</title>
        <authorList>
            <person name="Studholme D.J."/>
            <person name="Sarris P.F."/>
        </authorList>
    </citation>
    <scope>NUCLEOTIDE SEQUENCE</scope>
    <source>
        <strain evidence="19">PFS-102/07</strain>
        <tissue evidence="19">Leaf</tissue>
    </source>
</reference>
<keyword evidence="11 15" id="KW-0067">ATP-binding</keyword>
<dbReference type="PROSITE" id="PS50011">
    <property type="entry name" value="PROTEIN_KINASE_DOM"/>
    <property type="match status" value="1"/>
</dbReference>
<keyword evidence="5" id="KW-0808">Transferase</keyword>
<feature type="transmembrane region" description="Helical" evidence="17">
    <location>
        <begin position="315"/>
        <end position="339"/>
    </location>
</feature>
<dbReference type="GO" id="GO:0005524">
    <property type="term" value="F:ATP binding"/>
    <property type="evidence" value="ECO:0007669"/>
    <property type="project" value="UniProtKB-UniRule"/>
</dbReference>
<evidence type="ECO:0000256" key="11">
    <source>
        <dbReference type="ARBA" id="ARBA00022840"/>
    </source>
</evidence>
<dbReference type="Gene3D" id="3.30.200.20">
    <property type="entry name" value="Phosphorylase Kinase, domain 1"/>
    <property type="match status" value="1"/>
</dbReference>
<keyword evidence="2" id="KW-0723">Serine/threonine-protein kinase</keyword>
<accession>A0A8S9LCZ7</accession>
<dbReference type="PROSITE" id="PS00107">
    <property type="entry name" value="PROTEIN_KINASE_ATP"/>
    <property type="match status" value="1"/>
</dbReference>
<dbReference type="InterPro" id="IPR024788">
    <property type="entry name" value="Malectin-like_Carb-bd_dom"/>
</dbReference>
<keyword evidence="13 17" id="KW-0472">Membrane</keyword>
<evidence type="ECO:0000256" key="17">
    <source>
        <dbReference type="SAM" id="Phobius"/>
    </source>
</evidence>
<dbReference type="GO" id="GO:0004674">
    <property type="term" value="F:protein serine/threonine kinase activity"/>
    <property type="evidence" value="ECO:0007669"/>
    <property type="project" value="UniProtKB-KW"/>
</dbReference>
<evidence type="ECO:0000256" key="4">
    <source>
        <dbReference type="ARBA" id="ARBA00022614"/>
    </source>
</evidence>
<evidence type="ECO:0000259" key="18">
    <source>
        <dbReference type="PROSITE" id="PS50011"/>
    </source>
</evidence>
<dbReference type="InterPro" id="IPR011009">
    <property type="entry name" value="Kinase-like_dom_sf"/>
</dbReference>
<evidence type="ECO:0000256" key="13">
    <source>
        <dbReference type="ARBA" id="ARBA00023136"/>
    </source>
</evidence>
<protein>
    <recommendedName>
        <fullName evidence="18">Protein kinase domain-containing protein</fullName>
    </recommendedName>
</protein>
<keyword evidence="3" id="KW-0597">Phosphoprotein</keyword>
<dbReference type="InterPro" id="IPR000719">
    <property type="entry name" value="Prot_kinase_dom"/>
</dbReference>
<keyword evidence="4" id="KW-0433">Leucine-rich repeat</keyword>
<proteinExistence type="predicted"/>
<dbReference type="CDD" id="cd14066">
    <property type="entry name" value="STKc_IRAK"/>
    <property type="match status" value="1"/>
</dbReference>
<dbReference type="SUPFAM" id="SSF56112">
    <property type="entry name" value="Protein kinase-like (PK-like)"/>
    <property type="match status" value="1"/>
</dbReference>
<dbReference type="AlphaFoldDB" id="A0A8S9LCZ7"/>
<organism evidence="19">
    <name type="scientific">Brassica cretica</name>
    <name type="common">Mustard</name>
    <dbReference type="NCBI Taxonomy" id="69181"/>
    <lineage>
        <taxon>Eukaryota</taxon>
        <taxon>Viridiplantae</taxon>
        <taxon>Streptophyta</taxon>
        <taxon>Embryophyta</taxon>
        <taxon>Tracheophyta</taxon>
        <taxon>Spermatophyta</taxon>
        <taxon>Magnoliopsida</taxon>
        <taxon>eudicotyledons</taxon>
        <taxon>Gunneridae</taxon>
        <taxon>Pentapetalae</taxon>
        <taxon>rosids</taxon>
        <taxon>malvids</taxon>
        <taxon>Brassicales</taxon>
        <taxon>Brassicaceae</taxon>
        <taxon>Brassiceae</taxon>
        <taxon>Brassica</taxon>
    </lineage>
</organism>
<gene>
    <name evidence="19" type="ORF">F2Q70_00025537</name>
</gene>
<dbReference type="InterPro" id="IPR032675">
    <property type="entry name" value="LRR_dom_sf"/>
</dbReference>
<evidence type="ECO:0000256" key="2">
    <source>
        <dbReference type="ARBA" id="ARBA00022527"/>
    </source>
</evidence>
<dbReference type="GO" id="GO:0016020">
    <property type="term" value="C:membrane"/>
    <property type="evidence" value="ECO:0007669"/>
    <property type="project" value="UniProtKB-SubCell"/>
</dbReference>
<evidence type="ECO:0000313" key="19">
    <source>
        <dbReference type="EMBL" id="KAF2604039.1"/>
    </source>
</evidence>
<keyword evidence="14" id="KW-0675">Receptor</keyword>
<dbReference type="InterPro" id="IPR017441">
    <property type="entry name" value="Protein_kinase_ATP_BS"/>
</dbReference>
<dbReference type="FunFam" id="3.30.200.20:FF:000394">
    <property type="entry name" value="Leucine-rich repeat receptor-like protein kinase"/>
    <property type="match status" value="1"/>
</dbReference>
<dbReference type="Pfam" id="PF13855">
    <property type="entry name" value="LRR_8"/>
    <property type="match status" value="1"/>
</dbReference>
<name>A0A8S9LCZ7_BRACR</name>
<dbReference type="InterPro" id="IPR001611">
    <property type="entry name" value="Leu-rich_rpt"/>
</dbReference>
<evidence type="ECO:0000256" key="16">
    <source>
        <dbReference type="SAM" id="MobiDB-lite"/>
    </source>
</evidence>
<evidence type="ECO:0000256" key="14">
    <source>
        <dbReference type="ARBA" id="ARBA00023170"/>
    </source>
</evidence>
<keyword evidence="12 17" id="KW-1133">Transmembrane helix</keyword>
<evidence type="ECO:0000256" key="10">
    <source>
        <dbReference type="ARBA" id="ARBA00022777"/>
    </source>
</evidence>
<dbReference type="Gene3D" id="3.80.10.10">
    <property type="entry name" value="Ribonuclease Inhibitor"/>
    <property type="match status" value="1"/>
</dbReference>
<dbReference type="PROSITE" id="PS00108">
    <property type="entry name" value="PROTEIN_KINASE_ST"/>
    <property type="match status" value="1"/>
</dbReference>
<dbReference type="Pfam" id="PF12819">
    <property type="entry name" value="Malectin_like"/>
    <property type="match status" value="1"/>
</dbReference>
<comment type="subcellular location">
    <subcellularLocation>
        <location evidence="1">Membrane</location>
        <topology evidence="1">Single-pass membrane protein</topology>
    </subcellularLocation>
</comment>
<dbReference type="PANTHER" id="PTHR45631">
    <property type="entry name" value="OS07G0107800 PROTEIN-RELATED"/>
    <property type="match status" value="1"/>
</dbReference>
<evidence type="ECO:0000256" key="5">
    <source>
        <dbReference type="ARBA" id="ARBA00022679"/>
    </source>
</evidence>
<dbReference type="EMBL" id="QGKY02000094">
    <property type="protein sequence ID" value="KAF2604039.1"/>
    <property type="molecule type" value="Genomic_DNA"/>
</dbReference>
<comment type="caution">
    <text evidence="19">The sequence shown here is derived from an EMBL/GenBank/DDBJ whole genome shotgun (WGS) entry which is preliminary data.</text>
</comment>
<feature type="domain" description="Protein kinase" evidence="18">
    <location>
        <begin position="387"/>
        <end position="660"/>
    </location>
</feature>
<dbReference type="SMART" id="SM00220">
    <property type="entry name" value="S_TKc"/>
    <property type="match status" value="1"/>
</dbReference>
<keyword evidence="7" id="KW-0732">Signal</keyword>
<dbReference type="FunFam" id="1.10.510.10:FF:000146">
    <property type="entry name" value="LRR receptor-like serine/threonine-protein kinase IOS1"/>
    <property type="match status" value="1"/>
</dbReference>
<dbReference type="Gene3D" id="1.10.510.10">
    <property type="entry name" value="Transferase(Phosphotransferase) domain 1"/>
    <property type="match status" value="1"/>
</dbReference>
<evidence type="ECO:0000256" key="3">
    <source>
        <dbReference type="ARBA" id="ARBA00022553"/>
    </source>
</evidence>
<dbReference type="PANTHER" id="PTHR45631:SF124">
    <property type="entry name" value="LEUCINE-RICH REPEAT PROTEIN KINASE FAMILY PROTEIN"/>
    <property type="match status" value="1"/>
</dbReference>
<keyword evidence="10" id="KW-0418">Kinase</keyword>
<keyword evidence="9 15" id="KW-0547">Nucleotide-binding</keyword>